<gene>
    <name evidence="2" type="ORF">THMIRHAM_01420</name>
</gene>
<organism evidence="2 3">
    <name type="scientific">Thiomicrorhabdus immobilis</name>
    <dbReference type="NCBI Taxonomy" id="2791037"/>
    <lineage>
        <taxon>Bacteria</taxon>
        <taxon>Pseudomonadati</taxon>
        <taxon>Pseudomonadota</taxon>
        <taxon>Gammaproteobacteria</taxon>
        <taxon>Thiotrichales</taxon>
        <taxon>Piscirickettsiaceae</taxon>
        <taxon>Thiomicrorhabdus</taxon>
    </lineage>
</organism>
<proteinExistence type="predicted"/>
<keyword evidence="3" id="KW-1185">Reference proteome</keyword>
<evidence type="ECO:0000313" key="2">
    <source>
        <dbReference type="EMBL" id="BCN92357.1"/>
    </source>
</evidence>
<dbReference type="RefSeq" id="WP_237262059.1">
    <property type="nucleotide sequence ID" value="NZ_AP024202.1"/>
</dbReference>
<dbReference type="Gene3D" id="2.40.10.220">
    <property type="entry name" value="predicted glycosyltransferase like domains"/>
    <property type="match status" value="1"/>
</dbReference>
<dbReference type="Pfam" id="PF07238">
    <property type="entry name" value="PilZ"/>
    <property type="match status" value="1"/>
</dbReference>
<feature type="domain" description="PilZ" evidence="1">
    <location>
        <begin position="17"/>
        <end position="92"/>
    </location>
</feature>
<sequence>MEKNILQPPKTSQEYVERRREARLPTHLPSILINKDRTIYTTIINLSSHGIGFLSAVPLKANDVVEITFERKSANTMVPVNLKVQVQSCHEVDFEYYIGGSIENKSLEYTKFFETTSSS</sequence>
<dbReference type="InterPro" id="IPR009875">
    <property type="entry name" value="PilZ_domain"/>
</dbReference>
<dbReference type="EMBL" id="AP024202">
    <property type="protein sequence ID" value="BCN92357.1"/>
    <property type="molecule type" value="Genomic_DNA"/>
</dbReference>
<dbReference type="SUPFAM" id="SSF141371">
    <property type="entry name" value="PilZ domain-like"/>
    <property type="match status" value="1"/>
</dbReference>
<protein>
    <recommendedName>
        <fullName evidence="1">PilZ domain-containing protein</fullName>
    </recommendedName>
</protein>
<name>A0ABM7MAK6_9GAMM</name>
<reference evidence="2" key="1">
    <citation type="journal article" date="2022" name="Arch. Microbiol.">
        <title>Thiomicrorhabdus immobilis sp. nov., a mesophilic sulfur-oxidizing bacterium isolated from sediment of a brackish lake in northern Japan.</title>
        <authorList>
            <person name="Kojima H."/>
            <person name="Mochizuki J."/>
            <person name="Kanda M."/>
            <person name="Watanabe T."/>
            <person name="Fukui M."/>
        </authorList>
    </citation>
    <scope>NUCLEOTIDE SEQUENCE</scope>
    <source>
        <strain evidence="2">Am19</strain>
    </source>
</reference>
<dbReference type="Proteomes" id="UP001054820">
    <property type="component" value="Chromosome"/>
</dbReference>
<evidence type="ECO:0000313" key="3">
    <source>
        <dbReference type="Proteomes" id="UP001054820"/>
    </source>
</evidence>
<accession>A0ABM7MAK6</accession>
<evidence type="ECO:0000259" key="1">
    <source>
        <dbReference type="Pfam" id="PF07238"/>
    </source>
</evidence>